<keyword evidence="1" id="KW-0175">Coiled coil</keyword>
<dbReference type="GO" id="GO:0031514">
    <property type="term" value="C:motile cilium"/>
    <property type="evidence" value="ECO:0007669"/>
    <property type="project" value="TreeGrafter"/>
</dbReference>
<dbReference type="InterPro" id="IPR038765">
    <property type="entry name" value="Papain-like_cys_pep_sf"/>
</dbReference>
<protein>
    <submittedName>
        <fullName evidence="2">(spotted green pufferfish) hypothetical protein</fullName>
    </submittedName>
</protein>
<feature type="coiled-coil region" evidence="1">
    <location>
        <begin position="200"/>
        <end position="227"/>
    </location>
</feature>
<dbReference type="PANTHER" id="PTHR35249:SF2">
    <property type="entry name" value="DYNEIN REGULATORY COMPLEX SUBUNIT 7"/>
    <property type="match status" value="1"/>
</dbReference>
<dbReference type="OrthoDB" id="10262874at2759"/>
<dbReference type="KEGG" id="tng:GSTEN00027876G001"/>
<evidence type="ECO:0000313" key="2">
    <source>
        <dbReference type="EMBL" id="CAG07269.1"/>
    </source>
</evidence>
<reference evidence="2" key="2">
    <citation type="submission" date="2004-02" db="EMBL/GenBank/DDBJ databases">
        <authorList>
            <consortium name="Genoscope"/>
            <consortium name="Whitehead Institute Centre for Genome Research"/>
        </authorList>
    </citation>
    <scope>NUCLEOTIDE SEQUENCE</scope>
</reference>
<organism evidence="2">
    <name type="scientific">Tetraodon nigroviridis</name>
    <name type="common">Spotted green pufferfish</name>
    <name type="synonym">Chelonodon nigroviridis</name>
    <dbReference type="NCBI Taxonomy" id="99883"/>
    <lineage>
        <taxon>Eukaryota</taxon>
        <taxon>Metazoa</taxon>
        <taxon>Chordata</taxon>
        <taxon>Craniata</taxon>
        <taxon>Vertebrata</taxon>
        <taxon>Euteleostomi</taxon>
        <taxon>Actinopterygii</taxon>
        <taxon>Neopterygii</taxon>
        <taxon>Teleostei</taxon>
        <taxon>Neoteleostei</taxon>
        <taxon>Acanthomorphata</taxon>
        <taxon>Eupercaria</taxon>
        <taxon>Tetraodontiformes</taxon>
        <taxon>Tetradontoidea</taxon>
        <taxon>Tetraodontidae</taxon>
        <taxon>Tetraodon</taxon>
    </lineage>
</organism>
<feature type="non-terminal residue" evidence="2">
    <location>
        <position position="337"/>
    </location>
</feature>
<dbReference type="InterPro" id="IPR033551">
    <property type="entry name" value="DRC7/lobo"/>
</dbReference>
<evidence type="ECO:0000256" key="1">
    <source>
        <dbReference type="SAM" id="Coils"/>
    </source>
</evidence>
<dbReference type="GO" id="GO:0030317">
    <property type="term" value="P:flagellated sperm motility"/>
    <property type="evidence" value="ECO:0007669"/>
    <property type="project" value="TreeGrafter"/>
</dbReference>
<gene>
    <name evidence="2" type="ORF">GSTENG00027876001</name>
</gene>
<dbReference type="EMBL" id="CAAE01014988">
    <property type="protein sequence ID" value="CAG07269.1"/>
    <property type="molecule type" value="Genomic_DNA"/>
</dbReference>
<comment type="caution">
    <text evidence="2">The sequence shown here is derived from an EMBL/GenBank/DDBJ whole genome shotgun (WGS) entry which is preliminary data.</text>
</comment>
<dbReference type="AlphaFoldDB" id="Q4RWG3"/>
<accession>Q4RWG3</accession>
<name>Q4RWG3_TETNG</name>
<dbReference type="PANTHER" id="PTHR35249">
    <property type="entry name" value="DYNEIN REGULATORY COMPLEX SUBUNIT 7"/>
    <property type="match status" value="1"/>
</dbReference>
<reference evidence="2" key="1">
    <citation type="journal article" date="2004" name="Nature">
        <title>Genome duplication in the teleost fish Tetraodon nigroviridis reveals the early vertebrate proto-karyotype.</title>
        <authorList>
            <person name="Jaillon O."/>
            <person name="Aury J.-M."/>
            <person name="Brunet F."/>
            <person name="Petit J.-L."/>
            <person name="Stange-Thomann N."/>
            <person name="Mauceli E."/>
            <person name="Bouneau L."/>
            <person name="Fischer C."/>
            <person name="Ozouf-Costaz C."/>
            <person name="Bernot A."/>
            <person name="Nicaud S."/>
            <person name="Jaffe D."/>
            <person name="Fisher S."/>
            <person name="Lutfalla G."/>
            <person name="Dossat C."/>
            <person name="Segurens B."/>
            <person name="Dasilva C."/>
            <person name="Salanoubat M."/>
            <person name="Levy M."/>
            <person name="Boudet N."/>
            <person name="Castellano S."/>
            <person name="Anthouard V."/>
            <person name="Jubin C."/>
            <person name="Castelli V."/>
            <person name="Katinka M."/>
            <person name="Vacherie B."/>
            <person name="Biemont C."/>
            <person name="Skalli Z."/>
            <person name="Cattolico L."/>
            <person name="Poulain J."/>
            <person name="De Berardinis V."/>
            <person name="Cruaud C."/>
            <person name="Duprat S."/>
            <person name="Brottier P."/>
            <person name="Coutanceau J.-P."/>
            <person name="Gouzy J."/>
            <person name="Parra G."/>
            <person name="Lardier G."/>
            <person name="Chapple C."/>
            <person name="McKernan K.J."/>
            <person name="McEwan P."/>
            <person name="Bosak S."/>
            <person name="Kellis M."/>
            <person name="Volff J.-N."/>
            <person name="Guigo R."/>
            <person name="Zody M.C."/>
            <person name="Mesirov J."/>
            <person name="Lindblad-Toh K."/>
            <person name="Birren B."/>
            <person name="Nusbaum C."/>
            <person name="Kahn D."/>
            <person name="Robinson-Rechavi M."/>
            <person name="Laudet V."/>
            <person name="Schachter V."/>
            <person name="Quetier F."/>
            <person name="Saurin W."/>
            <person name="Scarpelli C."/>
            <person name="Wincker P."/>
            <person name="Lander E.S."/>
            <person name="Weissenbach J."/>
            <person name="Roest Crollius H."/>
        </authorList>
    </citation>
    <scope>NUCLEOTIDE SEQUENCE [LARGE SCALE GENOMIC DNA]</scope>
</reference>
<sequence>NSPSEARMVEIADNFQRQYSHLFPERRPLLLSPENEKGVQKFVSTTLRPTAAEHPELYHWRGCAAFVSDFLSLKPLESPVNLVKTPTGTWSGLYTTVVTLHVCVCVCVCVLLQPRQLFSPSMVLRNQSATCFEAATLLCSMLIGAHYEAYCVSGYASRELCECDQTHRECPPLDDGKKDMASKSQQNKYTLKPKKKLHSRFLLKQEMKEKEKEAALLLEQQKRDEERPADDLRGLRVHCWVLATHAQDFLGVESVWDNYNYYVNMQDCSNGSDVVYDLEDLDRWEPVLVGVTSKRQLTDQVLKRKENRFLGKVNTAKEVCTGNCGPSIWKTNGEACW</sequence>
<proteinExistence type="predicted"/>
<dbReference type="SUPFAM" id="SSF54001">
    <property type="entry name" value="Cysteine proteinases"/>
    <property type="match status" value="1"/>
</dbReference>